<organism evidence="3 4">
    <name type="scientific">Flavobacterium qiangtangense</name>
    <dbReference type="NCBI Taxonomy" id="1442595"/>
    <lineage>
        <taxon>Bacteria</taxon>
        <taxon>Pseudomonadati</taxon>
        <taxon>Bacteroidota</taxon>
        <taxon>Flavobacteriia</taxon>
        <taxon>Flavobacteriales</taxon>
        <taxon>Flavobacteriaceae</taxon>
        <taxon>Flavobacterium</taxon>
    </lineage>
</organism>
<dbReference type="PROSITE" id="PS51123">
    <property type="entry name" value="OMPA_2"/>
    <property type="match status" value="2"/>
</dbReference>
<evidence type="ECO:0000259" key="2">
    <source>
        <dbReference type="PROSITE" id="PS51123"/>
    </source>
</evidence>
<dbReference type="CDD" id="cd07185">
    <property type="entry name" value="OmpA_C-like"/>
    <property type="match status" value="2"/>
</dbReference>
<dbReference type="InterPro" id="IPR036737">
    <property type="entry name" value="OmpA-like_sf"/>
</dbReference>
<sequence length="266" mass="30687">MIKKITWFILLFTPIFSYSQKKEFSVYFDFDSSTPNVNSLEKLDKWISENPQASIFKIYGYCDAIGSEGYNYNLSLKRIDYVKDILAQKGLKLSQSSDFKGFGENFNQSSDQAKNRKAIIFYSTIEKKIVTEKAKVEETQMATNIKKLKIGEKLKLKNLNFYDQSGAIVPNSKPVFQELLQVMKDNSKLKIEIQGHICCQTDSDLDDIANVRAKAIYRLLIENGISENRLRYTSFGSSSPIYPIPEKNEFEKNENRRVEIMILENN</sequence>
<dbReference type="SUPFAM" id="SSF103088">
    <property type="entry name" value="OmpA-like"/>
    <property type="match status" value="2"/>
</dbReference>
<gene>
    <name evidence="3" type="ORF">ACFPVY_14390</name>
</gene>
<proteinExistence type="predicted"/>
<accession>A0ABW1PQB1</accession>
<dbReference type="Gene3D" id="3.30.1330.60">
    <property type="entry name" value="OmpA-like domain"/>
    <property type="match status" value="2"/>
</dbReference>
<dbReference type="PANTHER" id="PTHR30329">
    <property type="entry name" value="STATOR ELEMENT OF FLAGELLAR MOTOR COMPLEX"/>
    <property type="match status" value="1"/>
</dbReference>
<dbReference type="PANTHER" id="PTHR30329:SF21">
    <property type="entry name" value="LIPOPROTEIN YIAD-RELATED"/>
    <property type="match status" value="1"/>
</dbReference>
<dbReference type="RefSeq" id="WP_379792825.1">
    <property type="nucleotide sequence ID" value="NZ_JBHSQB010000010.1"/>
</dbReference>
<evidence type="ECO:0000256" key="1">
    <source>
        <dbReference type="PROSITE-ProRule" id="PRU00473"/>
    </source>
</evidence>
<feature type="domain" description="OmpA-like" evidence="2">
    <location>
        <begin position="18"/>
        <end position="126"/>
    </location>
</feature>
<keyword evidence="4" id="KW-1185">Reference proteome</keyword>
<keyword evidence="1" id="KW-0472">Membrane</keyword>
<dbReference type="Pfam" id="PF00691">
    <property type="entry name" value="OmpA"/>
    <property type="match status" value="2"/>
</dbReference>
<dbReference type="EMBL" id="JBHSQB010000010">
    <property type="protein sequence ID" value="MFC6097843.1"/>
    <property type="molecule type" value="Genomic_DNA"/>
</dbReference>
<comment type="caution">
    <text evidence="3">The sequence shown here is derived from an EMBL/GenBank/DDBJ whole genome shotgun (WGS) entry which is preliminary data.</text>
</comment>
<dbReference type="InterPro" id="IPR050330">
    <property type="entry name" value="Bact_OuterMem_StrucFunc"/>
</dbReference>
<name>A0ABW1PQB1_9FLAO</name>
<feature type="domain" description="OmpA-like" evidence="2">
    <location>
        <begin position="150"/>
        <end position="266"/>
    </location>
</feature>
<evidence type="ECO:0000313" key="3">
    <source>
        <dbReference type="EMBL" id="MFC6097843.1"/>
    </source>
</evidence>
<evidence type="ECO:0000313" key="4">
    <source>
        <dbReference type="Proteomes" id="UP001596287"/>
    </source>
</evidence>
<protein>
    <submittedName>
        <fullName evidence="3">OmpA family protein</fullName>
    </submittedName>
</protein>
<dbReference type="Proteomes" id="UP001596287">
    <property type="component" value="Unassembled WGS sequence"/>
</dbReference>
<dbReference type="InterPro" id="IPR006665">
    <property type="entry name" value="OmpA-like"/>
</dbReference>
<reference evidence="4" key="1">
    <citation type="journal article" date="2019" name="Int. J. Syst. Evol. Microbiol.">
        <title>The Global Catalogue of Microorganisms (GCM) 10K type strain sequencing project: providing services to taxonomists for standard genome sequencing and annotation.</title>
        <authorList>
            <consortium name="The Broad Institute Genomics Platform"/>
            <consortium name="The Broad Institute Genome Sequencing Center for Infectious Disease"/>
            <person name="Wu L."/>
            <person name="Ma J."/>
        </authorList>
    </citation>
    <scope>NUCLEOTIDE SEQUENCE [LARGE SCALE GENOMIC DNA]</scope>
    <source>
        <strain evidence="4">CCUG 49679</strain>
    </source>
</reference>